<gene>
    <name evidence="3" type="ordered locus">Bresu_0287</name>
</gene>
<feature type="domain" description="Dienelactone hydrolase" evidence="2">
    <location>
        <begin position="21"/>
        <end position="247"/>
    </location>
</feature>
<dbReference type="InterPro" id="IPR029058">
    <property type="entry name" value="AB_hydrolase_fold"/>
</dbReference>
<evidence type="ECO:0000313" key="3">
    <source>
        <dbReference type="EMBL" id="ADK99601.1"/>
    </source>
</evidence>
<dbReference type="Proteomes" id="UP000002696">
    <property type="component" value="Chromosome"/>
</dbReference>
<accession>D9QJ77</accession>
<dbReference type="EMBL" id="CP002102">
    <property type="protein sequence ID" value="ADK99601.1"/>
    <property type="molecule type" value="Genomic_DNA"/>
</dbReference>
<dbReference type="InParanoid" id="D9QJ77"/>
<evidence type="ECO:0000313" key="4">
    <source>
        <dbReference type="Proteomes" id="UP000002696"/>
    </source>
</evidence>
<evidence type="ECO:0000256" key="1">
    <source>
        <dbReference type="ARBA" id="ARBA00022801"/>
    </source>
</evidence>
<organism evidence="3 4">
    <name type="scientific">Brevundimonas subvibrioides (strain ATCC 15264 / DSM 4735 / LMG 14903 / NBRC 16000 / CB 81)</name>
    <name type="common">Caulobacter subvibrioides</name>
    <dbReference type="NCBI Taxonomy" id="633149"/>
    <lineage>
        <taxon>Bacteria</taxon>
        <taxon>Pseudomonadati</taxon>
        <taxon>Pseudomonadota</taxon>
        <taxon>Alphaproteobacteria</taxon>
        <taxon>Caulobacterales</taxon>
        <taxon>Caulobacteraceae</taxon>
        <taxon>Brevundimonas</taxon>
    </lineage>
</organism>
<name>D9QJ77_BRESC</name>
<keyword evidence="1 3" id="KW-0378">Hydrolase</keyword>
<dbReference type="STRING" id="633149.Bresu_0287"/>
<protein>
    <submittedName>
        <fullName evidence="3">Dienelactone hydrolase-like protein</fullName>
    </submittedName>
</protein>
<dbReference type="PANTHER" id="PTHR22946">
    <property type="entry name" value="DIENELACTONE HYDROLASE DOMAIN-CONTAINING PROTEIN-RELATED"/>
    <property type="match status" value="1"/>
</dbReference>
<dbReference type="AlphaFoldDB" id="D9QJ77"/>
<reference evidence="4" key="1">
    <citation type="journal article" date="2011" name="J. Bacteriol.">
        <title>Genome sequences of eight morphologically diverse alphaproteobacteria.</title>
        <authorList>
            <consortium name="US DOE Joint Genome Institute"/>
            <person name="Brown P.J."/>
            <person name="Kysela D.T."/>
            <person name="Buechlein A."/>
            <person name="Hemmerich C."/>
            <person name="Brun Y.V."/>
        </authorList>
    </citation>
    <scope>NUCLEOTIDE SEQUENCE [LARGE SCALE GENOMIC DNA]</scope>
    <source>
        <strain evidence="4">ATCC 15264 / DSM 4735 / LMG 14903 / NBRC 16000 / CB 81</strain>
    </source>
</reference>
<dbReference type="Pfam" id="PF01738">
    <property type="entry name" value="DLH"/>
    <property type="match status" value="1"/>
</dbReference>
<dbReference type="KEGG" id="bsb:Bresu_0287"/>
<dbReference type="SUPFAM" id="SSF53474">
    <property type="entry name" value="alpha/beta-Hydrolases"/>
    <property type="match status" value="1"/>
</dbReference>
<dbReference type="eggNOG" id="COG0412">
    <property type="taxonomic scope" value="Bacteria"/>
</dbReference>
<proteinExistence type="predicted"/>
<dbReference type="HOGENOM" id="CLU_078785_0_0_5"/>
<evidence type="ECO:0000259" key="2">
    <source>
        <dbReference type="Pfam" id="PF01738"/>
    </source>
</evidence>
<dbReference type="InterPro" id="IPR050261">
    <property type="entry name" value="FrsA_esterase"/>
</dbReference>
<dbReference type="InterPro" id="IPR002925">
    <property type="entry name" value="Dienelactn_hydro"/>
</dbReference>
<keyword evidence="4" id="KW-1185">Reference proteome</keyword>
<sequence length="256" mass="27639">MTAHMDTLSDRWARLEPFTAVVGPDDDRPRPTALLFHGCGGLRGHLPMYAAAAKAAGWRAVIVDSYAPRGWSRQFAMATVCTGLMLRGHERAGDILATIRGVSARPDVDASKLVLAGWSHGGWGIMEAMSADRSLPSLGVADPGAVSLDGVQATYLAYPYVGVAALNRMRPWKHCPKTLAVISAKDHLTTVRNAERIHAMVRNCGAEVETWVADGTHSFDEPMTALPMRYDPDLTQEAIRRFVALLEDAAVAPPLA</sequence>
<dbReference type="PANTHER" id="PTHR22946:SF9">
    <property type="entry name" value="POLYKETIDE TRANSFERASE AF380"/>
    <property type="match status" value="1"/>
</dbReference>
<dbReference type="Gene3D" id="3.40.50.1820">
    <property type="entry name" value="alpha/beta hydrolase"/>
    <property type="match status" value="1"/>
</dbReference>
<dbReference type="GO" id="GO:0052689">
    <property type="term" value="F:carboxylic ester hydrolase activity"/>
    <property type="evidence" value="ECO:0007669"/>
    <property type="project" value="UniProtKB-ARBA"/>
</dbReference>
<dbReference type="BioCyc" id="BSUB633149:G1GM8-286-MONOMER"/>